<sequence length="206" mass="23497">MLKTFDKLSINTNLSRNKSIQSNKSTNSINSLKSFKSSSSISSTSSNVSNKSVDYKIQSASSYLSPIEQSPFVPNYGKFKFLIVDDNLINLKILYKILSKIFPNAKIVKLSNSSTILKLIHQERFDLIFLDIEMPPINGIDISKKIRSMKHFNKLGLIAVTTRSNEKDLKIYKKIGIDYTFKKPLNYGLNIILNHVELVLNYRKNK</sequence>
<comment type="caution">
    <text evidence="1">The sequence shown here is derived from an EMBL/GenBank/DDBJ whole genome shotgun (WGS) entry which is preliminary data.</text>
</comment>
<accession>A0ACA9Y558</accession>
<protein>
    <submittedName>
        <fullName evidence="1">Stress response regulator protein 1</fullName>
    </submittedName>
</protein>
<evidence type="ECO:0000313" key="1">
    <source>
        <dbReference type="EMBL" id="CAH6719520.1"/>
    </source>
</evidence>
<reference evidence="1" key="1">
    <citation type="submission" date="2022-06" db="EMBL/GenBank/DDBJ databases">
        <authorList>
            <person name="Legras J.-L."/>
            <person name="Devillers H."/>
            <person name="Grondin C."/>
        </authorList>
    </citation>
    <scope>NUCLEOTIDE SEQUENCE</scope>
    <source>
        <strain evidence="1">CLIB 1444</strain>
    </source>
</reference>
<evidence type="ECO:0000313" key="2">
    <source>
        <dbReference type="Proteomes" id="UP001152531"/>
    </source>
</evidence>
<dbReference type="Proteomes" id="UP001152531">
    <property type="component" value="Unassembled WGS sequence"/>
</dbReference>
<gene>
    <name evidence="1" type="ORF">CLIB1444_02S10440</name>
</gene>
<name>A0ACA9Y558_9ASCO</name>
<proteinExistence type="predicted"/>
<keyword evidence="2" id="KW-1185">Reference proteome</keyword>
<dbReference type="EMBL" id="CALSDN010000002">
    <property type="protein sequence ID" value="CAH6719520.1"/>
    <property type="molecule type" value="Genomic_DNA"/>
</dbReference>
<organism evidence="1 2">
    <name type="scientific">[Candida] jaroonii</name>
    <dbReference type="NCBI Taxonomy" id="467808"/>
    <lineage>
        <taxon>Eukaryota</taxon>
        <taxon>Fungi</taxon>
        <taxon>Dikarya</taxon>
        <taxon>Ascomycota</taxon>
        <taxon>Saccharomycotina</taxon>
        <taxon>Pichiomycetes</taxon>
        <taxon>Debaryomycetaceae</taxon>
        <taxon>Yamadazyma</taxon>
    </lineage>
</organism>